<evidence type="ECO:0000313" key="12">
    <source>
        <dbReference type="Proteomes" id="UP001313282"/>
    </source>
</evidence>
<dbReference type="PANTHER" id="PTHR33938">
    <property type="entry name" value="FERULOYL ESTERASE B-RELATED"/>
    <property type="match status" value="1"/>
</dbReference>
<keyword evidence="3" id="KW-0858">Xylan degradation</keyword>
<keyword evidence="3" id="KW-0624">Polysaccharide degradation</keyword>
<keyword evidence="5 10" id="KW-0732">Signal</keyword>
<evidence type="ECO:0000256" key="7">
    <source>
        <dbReference type="ARBA" id="ARBA00022837"/>
    </source>
</evidence>
<dbReference type="GO" id="GO:0046872">
    <property type="term" value="F:metal ion binding"/>
    <property type="evidence" value="ECO:0007669"/>
    <property type="project" value="UniProtKB-KW"/>
</dbReference>
<keyword evidence="6 10" id="KW-0378">Hydrolase</keyword>
<keyword evidence="2" id="KW-0719">Serine esterase</keyword>
<feature type="chain" id="PRO_5042664655" description="Carboxylic ester hydrolase" evidence="10">
    <location>
        <begin position="21"/>
        <end position="541"/>
    </location>
</feature>
<protein>
    <recommendedName>
        <fullName evidence="10">Carboxylic ester hydrolase</fullName>
        <ecNumber evidence="10">3.1.1.-</ecNumber>
    </recommendedName>
</protein>
<evidence type="ECO:0000256" key="10">
    <source>
        <dbReference type="RuleBase" id="RU361238"/>
    </source>
</evidence>
<dbReference type="EC" id="3.1.1.-" evidence="10"/>
<dbReference type="Gene3D" id="3.40.50.1820">
    <property type="entry name" value="alpha/beta hydrolase"/>
    <property type="match status" value="1"/>
</dbReference>
<evidence type="ECO:0000256" key="4">
    <source>
        <dbReference type="ARBA" id="ARBA00022723"/>
    </source>
</evidence>
<dbReference type="EMBL" id="JAVHNR010000008">
    <property type="protein sequence ID" value="KAK6335101.1"/>
    <property type="molecule type" value="Genomic_DNA"/>
</dbReference>
<gene>
    <name evidence="11" type="primary">FAEB-2_6</name>
    <name evidence="11" type="ORF">TWF718_010542</name>
</gene>
<evidence type="ECO:0000256" key="3">
    <source>
        <dbReference type="ARBA" id="ARBA00022651"/>
    </source>
</evidence>
<dbReference type="GO" id="GO:0045493">
    <property type="term" value="P:xylan catabolic process"/>
    <property type="evidence" value="ECO:0007669"/>
    <property type="project" value="UniProtKB-KW"/>
</dbReference>
<evidence type="ECO:0000256" key="5">
    <source>
        <dbReference type="ARBA" id="ARBA00022729"/>
    </source>
</evidence>
<evidence type="ECO:0000313" key="11">
    <source>
        <dbReference type="EMBL" id="KAK6335101.1"/>
    </source>
</evidence>
<evidence type="ECO:0000256" key="6">
    <source>
        <dbReference type="ARBA" id="ARBA00022801"/>
    </source>
</evidence>
<evidence type="ECO:0000256" key="1">
    <source>
        <dbReference type="ARBA" id="ARBA00006249"/>
    </source>
</evidence>
<evidence type="ECO:0000256" key="8">
    <source>
        <dbReference type="ARBA" id="ARBA00023157"/>
    </source>
</evidence>
<dbReference type="InterPro" id="IPR029058">
    <property type="entry name" value="AB_hydrolase_fold"/>
</dbReference>
<dbReference type="AlphaFoldDB" id="A0AAN8MUL0"/>
<dbReference type="Pfam" id="PF07519">
    <property type="entry name" value="Tannase"/>
    <property type="match status" value="2"/>
</dbReference>
<comment type="caution">
    <text evidence="11">The sequence shown here is derived from an EMBL/GenBank/DDBJ whole genome shotgun (WGS) entry which is preliminary data.</text>
</comment>
<keyword evidence="12" id="KW-1185">Reference proteome</keyword>
<name>A0AAN8MUL0_9PEZI</name>
<keyword evidence="3" id="KW-0119">Carbohydrate metabolism</keyword>
<evidence type="ECO:0000256" key="9">
    <source>
        <dbReference type="ARBA" id="ARBA00034075"/>
    </source>
</evidence>
<proteinExistence type="inferred from homology"/>
<keyword evidence="8" id="KW-1015">Disulfide bond</keyword>
<accession>A0AAN8MUL0</accession>
<dbReference type="InterPro" id="IPR011118">
    <property type="entry name" value="Tannase/feruloyl_esterase"/>
</dbReference>
<dbReference type="GO" id="GO:0030600">
    <property type="term" value="F:feruloyl esterase activity"/>
    <property type="evidence" value="ECO:0007669"/>
    <property type="project" value="UniProtKB-EC"/>
</dbReference>
<reference evidence="11 12" key="1">
    <citation type="submission" date="2019-10" db="EMBL/GenBank/DDBJ databases">
        <authorList>
            <person name="Palmer J.M."/>
        </authorList>
    </citation>
    <scope>NUCLEOTIDE SEQUENCE [LARGE SCALE GENOMIC DNA]</scope>
    <source>
        <strain evidence="11 12">TWF718</strain>
    </source>
</reference>
<comment type="catalytic activity">
    <reaction evidence="9">
        <text>feruloyl-polysaccharide + H2O = ferulate + polysaccharide.</text>
        <dbReference type="EC" id="3.1.1.73"/>
    </reaction>
</comment>
<dbReference type="SUPFAM" id="SSF53474">
    <property type="entry name" value="alpha/beta-Hydrolases"/>
    <property type="match status" value="1"/>
</dbReference>
<dbReference type="PANTHER" id="PTHR33938:SF15">
    <property type="entry name" value="FERULOYL ESTERASE B-RELATED"/>
    <property type="match status" value="1"/>
</dbReference>
<keyword evidence="4" id="KW-0479">Metal-binding</keyword>
<feature type="signal peptide" evidence="10">
    <location>
        <begin position="1"/>
        <end position="20"/>
    </location>
</feature>
<sequence length="541" mass="58820">MKSTLLLPTLLLLLTSFATAQEDPEEETFSERCEGLVSTFSAADTDILLASYVTEGTTMDFPHSVGTGCALSSTSLADMCRLRLNVTTSTTSSVIVEVFMPTDWSSKGERFLMTGNGGLGGCIQYPDMTYGTKLGFAVVGHDNGHAGLSGLPFLNRPEVITDYSWRALRVAGQIGKSVVNHFYPSTISKSYYMGCSGGGRSGLKAAQEFPEEYDGIVSAAPAINWHRVMSVAVQIFKATGTPGSPTHLNLAQWNKVHQMVLDQCDGIDGVLDNVVEDAMKCQPRPEALLCGPGQTWATDQCLTAAQVATVRTVYSPVYGNNGRLVSPRLNPLTQEFVGYPFMYGGVPSSITEEWYKYALYSDPNWTIANDFTLDTYDDDFQTNPADVSTSKTDLTDAKNNNTKILMYHGLTDCLISSENSYLYYESVSRDMGLPSSQLDPFFRFFPIAGMDHCYSGQGAWFMGGSVQYGPAGALDVDPSDSVLMTMVKWVEQGIAPETLTGRKLVNGVVTGEKAHCKHPLKTTYKGTGDHNLASSWECRAA</sequence>
<keyword evidence="7" id="KW-0106">Calcium</keyword>
<comment type="similarity">
    <text evidence="1 10">Belongs to the tannase family.</text>
</comment>
<evidence type="ECO:0000256" key="2">
    <source>
        <dbReference type="ARBA" id="ARBA00022487"/>
    </source>
</evidence>
<organism evidence="11 12">
    <name type="scientific">Orbilia javanica</name>
    <dbReference type="NCBI Taxonomy" id="47235"/>
    <lineage>
        <taxon>Eukaryota</taxon>
        <taxon>Fungi</taxon>
        <taxon>Dikarya</taxon>
        <taxon>Ascomycota</taxon>
        <taxon>Pezizomycotina</taxon>
        <taxon>Orbiliomycetes</taxon>
        <taxon>Orbiliales</taxon>
        <taxon>Orbiliaceae</taxon>
        <taxon>Orbilia</taxon>
    </lineage>
</organism>
<dbReference type="Proteomes" id="UP001313282">
    <property type="component" value="Unassembled WGS sequence"/>
</dbReference>